<accession>A0AAW2NCA3</accession>
<comment type="caution">
    <text evidence="2">The sequence shown here is derived from an EMBL/GenBank/DDBJ whole genome shotgun (WGS) entry which is preliminary data.</text>
</comment>
<proteinExistence type="predicted"/>
<sequence>MQRMIYEASRKAIVEYERRTITPGMRDMKSQLFTRREIDAEMGNEVPGEPEKNREQELSDEALSRRVAPRPPGFSKVEVDDVSKQIEKLGLQIDDLKMRGRSWLKIGIHLLLIKS</sequence>
<reference evidence="2" key="1">
    <citation type="submission" date="2020-06" db="EMBL/GenBank/DDBJ databases">
        <authorList>
            <person name="Li T."/>
            <person name="Hu X."/>
            <person name="Zhang T."/>
            <person name="Song X."/>
            <person name="Zhang H."/>
            <person name="Dai N."/>
            <person name="Sheng W."/>
            <person name="Hou X."/>
            <person name="Wei L."/>
        </authorList>
    </citation>
    <scope>NUCLEOTIDE SEQUENCE</scope>
    <source>
        <strain evidence="2">G02</strain>
        <tissue evidence="2">Leaf</tissue>
    </source>
</reference>
<feature type="region of interest" description="Disordered" evidence="1">
    <location>
        <begin position="40"/>
        <end position="76"/>
    </location>
</feature>
<dbReference type="AlphaFoldDB" id="A0AAW2NCA3"/>
<dbReference type="EMBL" id="JACGWJ010000020">
    <property type="protein sequence ID" value="KAL0340026.1"/>
    <property type="molecule type" value="Genomic_DNA"/>
</dbReference>
<name>A0AAW2NCA3_SESRA</name>
<evidence type="ECO:0000313" key="2">
    <source>
        <dbReference type="EMBL" id="KAL0340026.1"/>
    </source>
</evidence>
<reference evidence="2" key="2">
    <citation type="journal article" date="2024" name="Plant">
        <title>Genomic evolution and insights into agronomic trait innovations of Sesamum species.</title>
        <authorList>
            <person name="Miao H."/>
            <person name="Wang L."/>
            <person name="Qu L."/>
            <person name="Liu H."/>
            <person name="Sun Y."/>
            <person name="Le M."/>
            <person name="Wang Q."/>
            <person name="Wei S."/>
            <person name="Zheng Y."/>
            <person name="Lin W."/>
            <person name="Duan Y."/>
            <person name="Cao H."/>
            <person name="Xiong S."/>
            <person name="Wang X."/>
            <person name="Wei L."/>
            <person name="Li C."/>
            <person name="Ma Q."/>
            <person name="Ju M."/>
            <person name="Zhao R."/>
            <person name="Li G."/>
            <person name="Mu C."/>
            <person name="Tian Q."/>
            <person name="Mei H."/>
            <person name="Zhang T."/>
            <person name="Gao T."/>
            <person name="Zhang H."/>
        </authorList>
    </citation>
    <scope>NUCLEOTIDE SEQUENCE</scope>
    <source>
        <strain evidence="2">G02</strain>
    </source>
</reference>
<protein>
    <submittedName>
        <fullName evidence="2">Uncharacterized protein</fullName>
    </submittedName>
</protein>
<organism evidence="2">
    <name type="scientific">Sesamum radiatum</name>
    <name type="common">Black benniseed</name>
    <dbReference type="NCBI Taxonomy" id="300843"/>
    <lineage>
        <taxon>Eukaryota</taxon>
        <taxon>Viridiplantae</taxon>
        <taxon>Streptophyta</taxon>
        <taxon>Embryophyta</taxon>
        <taxon>Tracheophyta</taxon>
        <taxon>Spermatophyta</taxon>
        <taxon>Magnoliopsida</taxon>
        <taxon>eudicotyledons</taxon>
        <taxon>Gunneridae</taxon>
        <taxon>Pentapetalae</taxon>
        <taxon>asterids</taxon>
        <taxon>lamiids</taxon>
        <taxon>Lamiales</taxon>
        <taxon>Pedaliaceae</taxon>
        <taxon>Sesamum</taxon>
    </lineage>
</organism>
<gene>
    <name evidence="2" type="ORF">Sradi_4519400</name>
</gene>
<evidence type="ECO:0000256" key="1">
    <source>
        <dbReference type="SAM" id="MobiDB-lite"/>
    </source>
</evidence>